<evidence type="ECO:0000313" key="3">
    <source>
        <dbReference type="Proteomes" id="UP000236319"/>
    </source>
</evidence>
<keyword evidence="3" id="KW-1185">Reference proteome</keyword>
<protein>
    <submittedName>
        <fullName evidence="2">Phosphoadenylyl-sulfate reductase, putative</fullName>
    </submittedName>
</protein>
<organism evidence="2 3">
    <name type="scientific">Babesia ovata</name>
    <dbReference type="NCBI Taxonomy" id="189622"/>
    <lineage>
        <taxon>Eukaryota</taxon>
        <taxon>Sar</taxon>
        <taxon>Alveolata</taxon>
        <taxon>Apicomplexa</taxon>
        <taxon>Aconoidasida</taxon>
        <taxon>Piroplasmida</taxon>
        <taxon>Babesiidae</taxon>
        <taxon>Babesia</taxon>
    </lineage>
</organism>
<evidence type="ECO:0000256" key="1">
    <source>
        <dbReference type="SAM" id="MobiDB-lite"/>
    </source>
</evidence>
<dbReference type="RefSeq" id="XP_028867449.1">
    <property type="nucleotide sequence ID" value="XM_029011616.1"/>
</dbReference>
<dbReference type="VEuPathDB" id="PiroplasmaDB:BOVATA_027000"/>
<feature type="compositionally biased region" description="Polar residues" evidence="1">
    <location>
        <begin position="1"/>
        <end position="15"/>
    </location>
</feature>
<reference evidence="2 3" key="1">
    <citation type="journal article" date="2017" name="BMC Genomics">
        <title>Whole-genome assembly of Babesia ovata and comparative genomics between closely related pathogens.</title>
        <authorList>
            <person name="Yamagishi J."/>
            <person name="Asada M."/>
            <person name="Hakimi H."/>
            <person name="Tanaka T.Q."/>
            <person name="Sugimoto C."/>
            <person name="Kawazu S."/>
        </authorList>
    </citation>
    <scope>NUCLEOTIDE SEQUENCE [LARGE SCALE GENOMIC DNA]</scope>
    <source>
        <strain evidence="2 3">Miyake</strain>
    </source>
</reference>
<feature type="region of interest" description="Disordered" evidence="1">
    <location>
        <begin position="1"/>
        <end position="33"/>
    </location>
</feature>
<sequence>MCSKSSVPLSVSTLSGGKRRGARSPDIEIAPASRTDDPAVMEARALLEVTSKDAFGSINSDDVPVQPLTVVNEWMSISEGATDAALDSSS</sequence>
<gene>
    <name evidence="2" type="ORF">BOVATA_027000</name>
</gene>
<dbReference type="EMBL" id="BDSA01000003">
    <property type="protein sequence ID" value="GBE61206.1"/>
    <property type="molecule type" value="Genomic_DNA"/>
</dbReference>
<evidence type="ECO:0000313" key="2">
    <source>
        <dbReference type="EMBL" id="GBE61206.1"/>
    </source>
</evidence>
<dbReference type="AlphaFoldDB" id="A0A2H6KDY9"/>
<comment type="caution">
    <text evidence="2">The sequence shown here is derived from an EMBL/GenBank/DDBJ whole genome shotgun (WGS) entry which is preliminary data.</text>
</comment>
<name>A0A2H6KDY9_9APIC</name>
<proteinExistence type="predicted"/>
<dbReference type="GeneID" id="39874977"/>
<accession>A0A2H6KDY9</accession>
<dbReference type="Proteomes" id="UP000236319">
    <property type="component" value="Unassembled WGS sequence"/>
</dbReference>